<evidence type="ECO:0000313" key="4">
    <source>
        <dbReference type="Proteomes" id="UP001178507"/>
    </source>
</evidence>
<proteinExistence type="predicted"/>
<protein>
    <submittedName>
        <fullName evidence="3">Uncharacterized protein</fullName>
    </submittedName>
</protein>
<dbReference type="AlphaFoldDB" id="A0AA36ITL1"/>
<sequence length="423" mass="46385">MWSPAPHARPVAMHDARHAPGGYTSQSFRIEAPSAPFVAPRMVSSPARDVLSQTCARQVPPQAVHMPVGGVPGNRSPYVRRAPAPLPLRCAVGSPCSRMIVRTTTTSPRRELPRPATAPQSTAVPRLELRPVPGRVLAVRSPLSPALARVGSPLRVSPKKMAKSQEDPKAKIPAAPAPAVPAVPVAPAVPAVAPESPDRQVEKELQELQQELQVLHQELSQLPKEELSNEKDETEKAEGLQGQLSQTSTIAPEDDRVTRTVRALPPRPQHAPEKAERERLEPLVWECLPDRHPVEAEGERHFVGACLDALADTMAEAGGVQRYMSAGQRAYQWAVCKAQDEDPTMPALRWALEDIIQSRVRTGAQGVFVQQGWMMSMGNKKVVKLCCRRRLEGLAFSPRRCEGSEGKLSVCWDWDVKLEPKEK</sequence>
<gene>
    <name evidence="3" type="ORF">EVOR1521_LOCUS18544</name>
</gene>
<keyword evidence="1" id="KW-0175">Coiled coil</keyword>
<reference evidence="3" key="1">
    <citation type="submission" date="2023-08" db="EMBL/GenBank/DDBJ databases">
        <authorList>
            <person name="Chen Y."/>
            <person name="Shah S."/>
            <person name="Dougan E. K."/>
            <person name="Thang M."/>
            <person name="Chan C."/>
        </authorList>
    </citation>
    <scope>NUCLEOTIDE SEQUENCE</scope>
</reference>
<evidence type="ECO:0000256" key="1">
    <source>
        <dbReference type="SAM" id="Coils"/>
    </source>
</evidence>
<dbReference type="EMBL" id="CAUJNA010002646">
    <property type="protein sequence ID" value="CAJ1393738.1"/>
    <property type="molecule type" value="Genomic_DNA"/>
</dbReference>
<feature type="coiled-coil region" evidence="1">
    <location>
        <begin position="198"/>
        <end position="225"/>
    </location>
</feature>
<name>A0AA36ITL1_9DINO</name>
<keyword evidence="4" id="KW-1185">Reference proteome</keyword>
<feature type="region of interest" description="Disordered" evidence="2">
    <location>
        <begin position="150"/>
        <end position="175"/>
    </location>
</feature>
<evidence type="ECO:0000256" key="2">
    <source>
        <dbReference type="SAM" id="MobiDB-lite"/>
    </source>
</evidence>
<accession>A0AA36ITL1</accession>
<evidence type="ECO:0000313" key="3">
    <source>
        <dbReference type="EMBL" id="CAJ1393738.1"/>
    </source>
</evidence>
<organism evidence="3 4">
    <name type="scientific">Effrenium voratum</name>
    <dbReference type="NCBI Taxonomy" id="2562239"/>
    <lineage>
        <taxon>Eukaryota</taxon>
        <taxon>Sar</taxon>
        <taxon>Alveolata</taxon>
        <taxon>Dinophyceae</taxon>
        <taxon>Suessiales</taxon>
        <taxon>Symbiodiniaceae</taxon>
        <taxon>Effrenium</taxon>
    </lineage>
</organism>
<comment type="caution">
    <text evidence="3">The sequence shown here is derived from an EMBL/GenBank/DDBJ whole genome shotgun (WGS) entry which is preliminary data.</text>
</comment>
<dbReference type="Proteomes" id="UP001178507">
    <property type="component" value="Unassembled WGS sequence"/>
</dbReference>